<dbReference type="InterPro" id="IPR008579">
    <property type="entry name" value="UGlyAH_Cupin_dom"/>
</dbReference>
<dbReference type="PANTHER" id="PTHR40943:SF1">
    <property type="entry name" value="CYTOPLASMIC PROTEIN"/>
    <property type="match status" value="1"/>
</dbReference>
<gene>
    <name evidence="2" type="ORF">LMG27198_18550</name>
</gene>
<proteinExistence type="predicted"/>
<dbReference type="Proteomes" id="UP001144323">
    <property type="component" value="Unassembled WGS sequence"/>
</dbReference>
<comment type="caution">
    <text evidence="2">The sequence shown here is derived from an EMBL/GenBank/DDBJ whole genome shotgun (WGS) entry which is preliminary data.</text>
</comment>
<dbReference type="CDD" id="cd02227">
    <property type="entry name" value="cupin_TM1112-like"/>
    <property type="match status" value="1"/>
</dbReference>
<feature type="domain" description="(S)-ureidoglycine aminohydrolase cupin" evidence="1">
    <location>
        <begin position="45"/>
        <end position="114"/>
    </location>
</feature>
<evidence type="ECO:0000313" key="3">
    <source>
        <dbReference type="Proteomes" id="UP001144323"/>
    </source>
</evidence>
<accession>A0A9W6GTP7</accession>
<dbReference type="Pfam" id="PF05899">
    <property type="entry name" value="Cupin_3"/>
    <property type="match status" value="1"/>
</dbReference>
<dbReference type="EMBL" id="BSEC01000001">
    <property type="protein sequence ID" value="GLI92863.1"/>
    <property type="molecule type" value="Genomic_DNA"/>
</dbReference>
<keyword evidence="3" id="KW-1185">Reference proteome</keyword>
<protein>
    <submittedName>
        <fullName evidence="2">Cupin</fullName>
    </submittedName>
</protein>
<dbReference type="InterPro" id="IPR011051">
    <property type="entry name" value="RmlC_Cupin_sf"/>
</dbReference>
<evidence type="ECO:0000313" key="2">
    <source>
        <dbReference type="EMBL" id="GLI92863.1"/>
    </source>
</evidence>
<name>A0A9W6GTP7_9HYPH</name>
<sequence>MTKGDDAILFSRGADVRMTSCPINPSWVIEGAPVARNFILSQSLDGSATGLLWDCTKGVFNWHYDIDETVYVLEGGARITDDDGVEHNIGPGDHVLFRAGSHAVWRVDDYIRKVAFCRNPVPAPLLLIARIFRKLVKITGFGGKASPTPAMFGG</sequence>
<dbReference type="Gene3D" id="2.60.120.10">
    <property type="entry name" value="Jelly Rolls"/>
    <property type="match status" value="1"/>
</dbReference>
<dbReference type="InterPro" id="IPR014710">
    <property type="entry name" value="RmlC-like_jellyroll"/>
</dbReference>
<organism evidence="2 3">
    <name type="scientific">Methylocystis echinoides</name>
    <dbReference type="NCBI Taxonomy" id="29468"/>
    <lineage>
        <taxon>Bacteria</taxon>
        <taxon>Pseudomonadati</taxon>
        <taxon>Pseudomonadota</taxon>
        <taxon>Alphaproteobacteria</taxon>
        <taxon>Hyphomicrobiales</taxon>
        <taxon>Methylocystaceae</taxon>
        <taxon>Methylocystis</taxon>
    </lineage>
</organism>
<dbReference type="RefSeq" id="WP_281802339.1">
    <property type="nucleotide sequence ID" value="NZ_BSEC01000001.1"/>
</dbReference>
<dbReference type="AlphaFoldDB" id="A0A9W6GTP7"/>
<dbReference type="PANTHER" id="PTHR40943">
    <property type="entry name" value="CYTOPLASMIC PROTEIN-RELATED"/>
    <property type="match status" value="1"/>
</dbReference>
<dbReference type="SUPFAM" id="SSF51182">
    <property type="entry name" value="RmlC-like cupins"/>
    <property type="match status" value="1"/>
</dbReference>
<evidence type="ECO:0000259" key="1">
    <source>
        <dbReference type="Pfam" id="PF05899"/>
    </source>
</evidence>
<reference evidence="2" key="1">
    <citation type="journal article" date="2023" name="Int. J. Syst. Evol. Microbiol.">
        <title>Methylocystis iwaonis sp. nov., a type II methane-oxidizing bacterium from surface soil of a rice paddy field in Japan, and emended description of the genus Methylocystis (ex Whittenbury et al. 1970) Bowman et al. 1993.</title>
        <authorList>
            <person name="Kaise H."/>
            <person name="Sawadogo J.B."/>
            <person name="Alam M.S."/>
            <person name="Ueno C."/>
            <person name="Dianou D."/>
            <person name="Shinjo R."/>
            <person name="Asakawa S."/>
        </authorList>
    </citation>
    <scope>NUCLEOTIDE SEQUENCE</scope>
    <source>
        <strain evidence="2">LMG27198</strain>
    </source>
</reference>